<gene>
    <name evidence="1" type="ORF">GE061_014914</name>
</gene>
<organism evidence="1 2">
    <name type="scientific">Apolygus lucorum</name>
    <name type="common">Small green plant bug</name>
    <name type="synonym">Lygocoris lucorum</name>
    <dbReference type="NCBI Taxonomy" id="248454"/>
    <lineage>
        <taxon>Eukaryota</taxon>
        <taxon>Metazoa</taxon>
        <taxon>Ecdysozoa</taxon>
        <taxon>Arthropoda</taxon>
        <taxon>Hexapoda</taxon>
        <taxon>Insecta</taxon>
        <taxon>Pterygota</taxon>
        <taxon>Neoptera</taxon>
        <taxon>Paraneoptera</taxon>
        <taxon>Hemiptera</taxon>
        <taxon>Heteroptera</taxon>
        <taxon>Panheteroptera</taxon>
        <taxon>Cimicomorpha</taxon>
        <taxon>Miridae</taxon>
        <taxon>Mirini</taxon>
        <taxon>Apolygus</taxon>
    </lineage>
</organism>
<keyword evidence="2" id="KW-1185">Reference proteome</keyword>
<sequence>MGSIISSITIPKLAVAPQSEVQCKDCSGLRKTDSDGFIIQLWFLDQEYSEQQNLERDKMKRAAGRSDRAFIDDLQNDRIINRELGSEVFREYVKKAVEARMEFNRRLNEAGIANPNGGKAKVTNVLDSNMDTEESELNQWMTESETSENLLSPSSETNEAAATALRMTSVQSLHLPWINFISLQSNSKNGSSRWILHSSEVHCGGHFTSDRYN</sequence>
<evidence type="ECO:0000313" key="1">
    <source>
        <dbReference type="EMBL" id="KAF6209169.1"/>
    </source>
</evidence>
<name>A0A8S9XKM4_APOLU</name>
<protein>
    <submittedName>
        <fullName evidence="1">Uncharacterized protein</fullName>
    </submittedName>
</protein>
<accession>A0A8S9XKM4</accession>
<proteinExistence type="predicted"/>
<dbReference type="EMBL" id="WIXP02000006">
    <property type="protein sequence ID" value="KAF6209169.1"/>
    <property type="molecule type" value="Genomic_DNA"/>
</dbReference>
<evidence type="ECO:0000313" key="2">
    <source>
        <dbReference type="Proteomes" id="UP000466442"/>
    </source>
</evidence>
<dbReference type="Proteomes" id="UP000466442">
    <property type="component" value="Unassembled WGS sequence"/>
</dbReference>
<reference evidence="1" key="1">
    <citation type="journal article" date="2021" name="Mol. Ecol. Resour.">
        <title>Apolygus lucorum genome provides insights into omnivorousness and mesophyll feeding.</title>
        <authorList>
            <person name="Liu Y."/>
            <person name="Liu H."/>
            <person name="Wang H."/>
            <person name="Huang T."/>
            <person name="Liu B."/>
            <person name="Yang B."/>
            <person name="Yin L."/>
            <person name="Li B."/>
            <person name="Zhang Y."/>
            <person name="Zhang S."/>
            <person name="Jiang F."/>
            <person name="Zhang X."/>
            <person name="Ren Y."/>
            <person name="Wang B."/>
            <person name="Wang S."/>
            <person name="Lu Y."/>
            <person name="Wu K."/>
            <person name="Fan W."/>
            <person name="Wang G."/>
        </authorList>
    </citation>
    <scope>NUCLEOTIDE SEQUENCE</scope>
    <source>
        <strain evidence="1">12Hb</strain>
    </source>
</reference>
<dbReference type="AlphaFoldDB" id="A0A8S9XKM4"/>
<comment type="caution">
    <text evidence="1">The sequence shown here is derived from an EMBL/GenBank/DDBJ whole genome shotgun (WGS) entry which is preliminary data.</text>
</comment>